<proteinExistence type="inferred from homology"/>
<dbReference type="InterPro" id="IPR036390">
    <property type="entry name" value="WH_DNA-bd_sf"/>
</dbReference>
<dbReference type="InterPro" id="IPR045173">
    <property type="entry name" value="Cdt1"/>
</dbReference>
<dbReference type="SUPFAM" id="SSF46785">
    <property type="entry name" value="Winged helix' DNA-binding domain"/>
    <property type="match status" value="1"/>
</dbReference>
<evidence type="ECO:0000256" key="2">
    <source>
        <dbReference type="ARBA" id="ARBA00023306"/>
    </source>
</evidence>
<organism evidence="5 6">
    <name type="scientific">Sinocyclocheilus anshuiensis</name>
    <dbReference type="NCBI Taxonomy" id="1608454"/>
    <lineage>
        <taxon>Eukaryota</taxon>
        <taxon>Metazoa</taxon>
        <taxon>Chordata</taxon>
        <taxon>Craniata</taxon>
        <taxon>Vertebrata</taxon>
        <taxon>Euteleostomi</taxon>
        <taxon>Actinopterygii</taxon>
        <taxon>Neopterygii</taxon>
        <taxon>Teleostei</taxon>
        <taxon>Ostariophysi</taxon>
        <taxon>Cypriniformes</taxon>
        <taxon>Cyprinidae</taxon>
        <taxon>Cyprininae</taxon>
        <taxon>Sinocyclocheilus</taxon>
    </lineage>
</organism>
<dbReference type="Ensembl" id="ENSSANT00000080870.1">
    <property type="protein sequence ID" value="ENSSANP00000076083.1"/>
    <property type="gene ID" value="ENSSANG00000037905.1"/>
</dbReference>
<reference evidence="5" key="1">
    <citation type="submission" date="2025-08" db="UniProtKB">
        <authorList>
            <consortium name="Ensembl"/>
        </authorList>
    </citation>
    <scope>IDENTIFICATION</scope>
</reference>
<keyword evidence="2" id="KW-0131">Cell cycle</keyword>
<dbReference type="GO" id="GO:0071163">
    <property type="term" value="P:DNA replication preinitiation complex assembly"/>
    <property type="evidence" value="ECO:0007669"/>
    <property type="project" value="InterPro"/>
</dbReference>
<dbReference type="GO" id="GO:0000076">
    <property type="term" value="P:DNA replication checkpoint signaling"/>
    <property type="evidence" value="ECO:0007669"/>
    <property type="project" value="TreeGrafter"/>
</dbReference>
<dbReference type="GO" id="GO:0000278">
    <property type="term" value="P:mitotic cell cycle"/>
    <property type="evidence" value="ECO:0007669"/>
    <property type="project" value="TreeGrafter"/>
</dbReference>
<dbReference type="GO" id="GO:0070182">
    <property type="term" value="F:DNA polymerase binding"/>
    <property type="evidence" value="ECO:0007669"/>
    <property type="project" value="TreeGrafter"/>
</dbReference>
<evidence type="ECO:0000259" key="4">
    <source>
        <dbReference type="SMART" id="SM01075"/>
    </source>
</evidence>
<feature type="compositionally biased region" description="Basic and acidic residues" evidence="3">
    <location>
        <begin position="305"/>
        <end position="330"/>
    </location>
</feature>
<evidence type="ECO:0000256" key="3">
    <source>
        <dbReference type="SAM" id="MobiDB-lite"/>
    </source>
</evidence>
<evidence type="ECO:0000256" key="1">
    <source>
        <dbReference type="ARBA" id="ARBA00008356"/>
    </source>
</evidence>
<dbReference type="GO" id="GO:0003677">
    <property type="term" value="F:DNA binding"/>
    <property type="evidence" value="ECO:0007669"/>
    <property type="project" value="InterPro"/>
</dbReference>
<dbReference type="Proteomes" id="UP000472260">
    <property type="component" value="Unassembled WGS sequence"/>
</dbReference>
<feature type="region of interest" description="Disordered" evidence="3">
    <location>
        <begin position="1"/>
        <end position="68"/>
    </location>
</feature>
<dbReference type="AlphaFoldDB" id="A0A671QZ28"/>
<reference evidence="5" key="2">
    <citation type="submission" date="2025-09" db="UniProtKB">
        <authorList>
            <consortium name="Ensembl"/>
        </authorList>
    </citation>
    <scope>IDENTIFICATION</scope>
</reference>
<dbReference type="PANTHER" id="PTHR28637">
    <property type="entry name" value="DNA REPLICATION FACTOR CDT1"/>
    <property type="match status" value="1"/>
</dbReference>
<dbReference type="Pfam" id="PF08839">
    <property type="entry name" value="CDT1"/>
    <property type="match status" value="1"/>
</dbReference>
<dbReference type="Pfam" id="PF16679">
    <property type="entry name" value="CDT1_C"/>
    <property type="match status" value="1"/>
</dbReference>
<accession>A0A671QZ28</accession>
<feature type="region of interest" description="Disordered" evidence="3">
    <location>
        <begin position="305"/>
        <end position="331"/>
    </location>
</feature>
<dbReference type="InterPro" id="IPR032054">
    <property type="entry name" value="Cdt1_C"/>
</dbReference>
<dbReference type="CDD" id="cd08767">
    <property type="entry name" value="Cdt1_c"/>
    <property type="match status" value="1"/>
</dbReference>
<feature type="region of interest" description="Disordered" evidence="3">
    <location>
        <begin position="123"/>
        <end position="223"/>
    </location>
</feature>
<evidence type="ECO:0000313" key="5">
    <source>
        <dbReference type="Ensembl" id="ENSSANP00000076083.1"/>
    </source>
</evidence>
<dbReference type="InterPro" id="IPR014939">
    <property type="entry name" value="CDT1_Gemini-bd-like"/>
</dbReference>
<feature type="compositionally biased region" description="Basic and acidic residues" evidence="3">
    <location>
        <begin position="145"/>
        <end position="170"/>
    </location>
</feature>
<feature type="compositionally biased region" description="Polar residues" evidence="3">
    <location>
        <begin position="175"/>
        <end position="207"/>
    </location>
</feature>
<dbReference type="GO" id="GO:0005634">
    <property type="term" value="C:nucleus"/>
    <property type="evidence" value="ECO:0007669"/>
    <property type="project" value="TreeGrafter"/>
</dbReference>
<comment type="similarity">
    <text evidence="1">Belongs to the Cdt1 family.</text>
</comment>
<keyword evidence="6" id="KW-1185">Reference proteome</keyword>
<evidence type="ECO:0000313" key="6">
    <source>
        <dbReference type="Proteomes" id="UP000472260"/>
    </source>
</evidence>
<dbReference type="GO" id="GO:0030174">
    <property type="term" value="P:regulation of DNA-templated DNA replication initiation"/>
    <property type="evidence" value="ECO:0007669"/>
    <property type="project" value="InterPro"/>
</dbReference>
<dbReference type="InterPro" id="IPR038090">
    <property type="entry name" value="Cdt1_C_WH_dom_sf"/>
</dbReference>
<feature type="region of interest" description="Disordered" evidence="3">
    <location>
        <begin position="87"/>
        <end position="109"/>
    </location>
</feature>
<sequence length="706" mass="79305">MAQARVTDYFAQSKKGGVARSLRSKGQKVSIDVEESAVITKPKTSSRAARSSRKTTRDPTTPEPQKHIQQEFLKVIDEALSAEAADTATDLRDVSNEGLTASPRTPKRTSAEFDVCSVLFPSTTEQHSSAKKRMRVNASLSCRTSPEERTVHKTARKKLDLMRNDDKEQSIEPLANSTPQAPQQTASKESKNTVNHNANSSPVNKTSGGDKPKRTTRSKVTHGGSSRLCRNLLVFLCLSLIKFLLFFQKTFTREDVVALKSKLQKLKGQSETVTTHSPAPVSALTELKSRLDAAREISTKVQQRKAERVAKDAKAREAQAGHEPKEREKPPAYQRYHTLAQDVPPGLTLPYQYKVLAEMFRSTDTIVGMLFNRSETVTFAKIKQGVQDMMHKRFEESHLGQIKGVYPSAYTFRQEKNIPSFSATAKRSSYQLTVEPVIEEEFNGTRPVLSASRLLERRHIFHQNLVDVVKGHHKVSLASLNPPIVIPDDKLTRWHPRFNVDEVPNIKPSDLPQPPQTEKLTSAQEVLDKARALMTPKMEKALANMALKTAETVCAKEPETSAKSVAKPTETPSALKGVSQSLLERIRAKEAQKVHAAMTRNPQQEERLLMRSRLPELARILRNVFVAEKKPALVMELACNRMIASYRSPLSSDEMEKHLRLLAELTPAWLTVHPIRKDMYLKLNKTMDLNIVLDKLNQKMKEEELI</sequence>
<gene>
    <name evidence="5" type="primary">LOC107685855</name>
</gene>
<name>A0A671QZ28_9TELE</name>
<dbReference type="CDD" id="cd08674">
    <property type="entry name" value="Cdt1_m"/>
    <property type="match status" value="1"/>
</dbReference>
<dbReference type="PANTHER" id="PTHR28637:SF1">
    <property type="entry name" value="DNA REPLICATION FACTOR CDT1"/>
    <property type="match status" value="1"/>
</dbReference>
<protein>
    <submittedName>
        <fullName evidence="5">DNA replication factor Cdt1-like</fullName>
    </submittedName>
</protein>
<feature type="domain" description="CDT1 Geminin-binding" evidence="4">
    <location>
        <begin position="349"/>
        <end position="513"/>
    </location>
</feature>
<dbReference type="Gene3D" id="1.10.10.1420">
    <property type="entry name" value="DNA replication factor Cdt1, C-terminal WH domain"/>
    <property type="match status" value="1"/>
</dbReference>
<dbReference type="SMART" id="SM01075">
    <property type="entry name" value="CDT1"/>
    <property type="match status" value="1"/>
</dbReference>